<gene>
    <name evidence="1" type="ORF">pC5.7b_354</name>
</gene>
<evidence type="ECO:0000313" key="1">
    <source>
        <dbReference type="EMBL" id="QCL09221.1"/>
    </source>
</evidence>
<sequence>MTSVTITFRSFPKMRVNQVNIAMSKDLGIARHWLPPNIAVLQ</sequence>
<organism evidence="1">
    <name type="scientific">Rhizobium rhizogenes</name>
    <name type="common">Agrobacterium rhizogenes</name>
    <dbReference type="NCBI Taxonomy" id="359"/>
    <lineage>
        <taxon>Bacteria</taxon>
        <taxon>Pseudomonadati</taxon>
        <taxon>Pseudomonadota</taxon>
        <taxon>Alphaproteobacteria</taxon>
        <taxon>Hyphomicrobiales</taxon>
        <taxon>Rhizobiaceae</taxon>
        <taxon>Rhizobium/Agrobacterium group</taxon>
        <taxon>Rhizobium</taxon>
    </lineage>
</organism>
<dbReference type="EMBL" id="MK318968">
    <property type="protein sequence ID" value="QCL09221.1"/>
    <property type="molecule type" value="Genomic_DNA"/>
</dbReference>
<keyword evidence="1" id="KW-0614">Plasmid</keyword>
<dbReference type="AlphaFoldDB" id="A0A7S5DR92"/>
<proteinExistence type="predicted"/>
<protein>
    <submittedName>
        <fullName evidence="1">Uncharacterized protein</fullName>
    </submittedName>
</protein>
<name>A0A7S5DR92_RHIRH</name>
<reference evidence="1" key="1">
    <citation type="submission" date="2018-12" db="EMBL/GenBank/DDBJ databases">
        <title>Three Rhizobium rhizogenes strains isolated from the same crown gall tumor carry diverse plasmids.</title>
        <authorList>
            <person name="Pulawska J."/>
            <person name="Kuzmanovic N."/>
        </authorList>
    </citation>
    <scope>NUCLEOTIDE SEQUENCE</scope>
    <source>
        <strain evidence="1">C5.7</strain>
        <plasmid evidence="1">pC5.7b</plasmid>
    </source>
</reference>
<geneLocation type="plasmid" evidence="1">
    <name>pC5.7b</name>
</geneLocation>
<accession>A0A7S5DR92</accession>